<feature type="region of interest" description="Disordered" evidence="1">
    <location>
        <begin position="1"/>
        <end position="202"/>
    </location>
</feature>
<feature type="compositionally biased region" description="Polar residues" evidence="1">
    <location>
        <begin position="21"/>
        <end position="33"/>
    </location>
</feature>
<keyword evidence="3" id="KW-1185">Reference proteome</keyword>
<reference evidence="2" key="1">
    <citation type="journal article" date="2020" name="Stud. Mycol.">
        <title>101 Dothideomycetes genomes: a test case for predicting lifestyles and emergence of pathogens.</title>
        <authorList>
            <person name="Haridas S."/>
            <person name="Albert R."/>
            <person name="Binder M."/>
            <person name="Bloem J."/>
            <person name="Labutti K."/>
            <person name="Salamov A."/>
            <person name="Andreopoulos B."/>
            <person name="Baker S."/>
            <person name="Barry K."/>
            <person name="Bills G."/>
            <person name="Bluhm B."/>
            <person name="Cannon C."/>
            <person name="Castanera R."/>
            <person name="Culley D."/>
            <person name="Daum C."/>
            <person name="Ezra D."/>
            <person name="Gonzalez J."/>
            <person name="Henrissat B."/>
            <person name="Kuo A."/>
            <person name="Liang C."/>
            <person name="Lipzen A."/>
            <person name="Lutzoni F."/>
            <person name="Magnuson J."/>
            <person name="Mondo S."/>
            <person name="Nolan M."/>
            <person name="Ohm R."/>
            <person name="Pangilinan J."/>
            <person name="Park H.-J."/>
            <person name="Ramirez L."/>
            <person name="Alfaro M."/>
            <person name="Sun H."/>
            <person name="Tritt A."/>
            <person name="Yoshinaga Y."/>
            <person name="Zwiers L.-H."/>
            <person name="Turgeon B."/>
            <person name="Goodwin S."/>
            <person name="Spatafora J."/>
            <person name="Crous P."/>
            <person name="Grigoriev I."/>
        </authorList>
    </citation>
    <scope>NUCLEOTIDE SEQUENCE</scope>
    <source>
        <strain evidence="2">CBS 113818</strain>
    </source>
</reference>
<proteinExistence type="predicted"/>
<name>A0A6A7A6Y0_9PLEO</name>
<dbReference type="EMBL" id="MU006221">
    <property type="protein sequence ID" value="KAF2829051.1"/>
    <property type="molecule type" value="Genomic_DNA"/>
</dbReference>
<gene>
    <name evidence="2" type="ORF">CC86DRAFT_368168</name>
</gene>
<evidence type="ECO:0000313" key="3">
    <source>
        <dbReference type="Proteomes" id="UP000799424"/>
    </source>
</evidence>
<feature type="compositionally biased region" description="Polar residues" evidence="1">
    <location>
        <begin position="117"/>
        <end position="129"/>
    </location>
</feature>
<dbReference type="Proteomes" id="UP000799424">
    <property type="component" value="Unassembled WGS sequence"/>
</dbReference>
<accession>A0A6A7A6Y0</accession>
<sequence length="202" mass="21939">MDLVPAASPRDEPFAGLATGIHQSKAQRAQRPSESAAFAQVSIVTPILSDNGEQQCKVGQDVDADRRSSSDLLPTRNDQPPHPELPPEPPEEVERAAKGGTSDTTTLASYREPATALSDTPSAPDTCTGKSHESKRKAILKRLGTTISRHGANDMRKNSSEDRVNLDTEATKRHEGSSERGRRATNLRDSHQEDLESESLHK</sequence>
<evidence type="ECO:0000313" key="2">
    <source>
        <dbReference type="EMBL" id="KAF2829051.1"/>
    </source>
</evidence>
<organism evidence="2 3">
    <name type="scientific">Ophiobolus disseminans</name>
    <dbReference type="NCBI Taxonomy" id="1469910"/>
    <lineage>
        <taxon>Eukaryota</taxon>
        <taxon>Fungi</taxon>
        <taxon>Dikarya</taxon>
        <taxon>Ascomycota</taxon>
        <taxon>Pezizomycotina</taxon>
        <taxon>Dothideomycetes</taxon>
        <taxon>Pleosporomycetidae</taxon>
        <taxon>Pleosporales</taxon>
        <taxon>Pleosporineae</taxon>
        <taxon>Phaeosphaeriaceae</taxon>
        <taxon>Ophiobolus</taxon>
    </lineage>
</organism>
<protein>
    <submittedName>
        <fullName evidence="2">Uncharacterized protein</fullName>
    </submittedName>
</protein>
<evidence type="ECO:0000256" key="1">
    <source>
        <dbReference type="SAM" id="MobiDB-lite"/>
    </source>
</evidence>
<feature type="compositionally biased region" description="Basic and acidic residues" evidence="1">
    <location>
        <begin position="151"/>
        <end position="202"/>
    </location>
</feature>
<dbReference type="AlphaFoldDB" id="A0A6A7A6Y0"/>